<feature type="transmembrane region" description="Helical" evidence="10">
    <location>
        <begin position="370"/>
        <end position="389"/>
    </location>
</feature>
<feature type="transmembrane region" description="Helical" evidence="10">
    <location>
        <begin position="435"/>
        <end position="459"/>
    </location>
</feature>
<evidence type="ECO:0000256" key="9">
    <source>
        <dbReference type="SAM" id="MobiDB-lite"/>
    </source>
</evidence>
<comment type="subcellular location">
    <subcellularLocation>
        <location evidence="1">Membrane</location>
        <topology evidence="1">Multi-pass membrane protein</topology>
    </subcellularLocation>
</comment>
<evidence type="ECO:0000256" key="7">
    <source>
        <dbReference type="ARBA" id="ARBA00023136"/>
    </source>
</evidence>
<evidence type="ECO:0000256" key="2">
    <source>
        <dbReference type="ARBA" id="ARBA00008974"/>
    </source>
</evidence>
<organism evidence="11 12">
    <name type="scientific">Leucocoprinus birnbaumii</name>
    <dbReference type="NCBI Taxonomy" id="56174"/>
    <lineage>
        <taxon>Eukaryota</taxon>
        <taxon>Fungi</taxon>
        <taxon>Dikarya</taxon>
        <taxon>Basidiomycota</taxon>
        <taxon>Agaricomycotina</taxon>
        <taxon>Agaricomycetes</taxon>
        <taxon>Agaricomycetidae</taxon>
        <taxon>Agaricales</taxon>
        <taxon>Agaricineae</taxon>
        <taxon>Agaricaceae</taxon>
        <taxon>Leucocoprinus</taxon>
    </lineage>
</organism>
<feature type="transmembrane region" description="Helical" evidence="10">
    <location>
        <begin position="211"/>
        <end position="228"/>
    </location>
</feature>
<sequence length="506" mass="55594">MTTEKFQPAFGQQVKPAEEGDREDWTDTGTVEKGFFSKLQDKGLGKKLEAIGVEARGISPVPVEERQDTQYFKIFFIWFSANVNILSFSAGTLGPAVYGLGIRDSCLTILFFELVFCAMPAYTSTWGPKLGMRQMVISRYAFGYYGVLLCVVLNLIGICGFSILNCILGGQALASVSNQSLSWTVGIVVIGIVGLLVSFCGHSVLNWYERVAWFPILITFVIALGVAGKNLGEGDFGPATARDVLSFASTLAGFTITWTPVGADYTTYYREDVKSWKIFLYSYLGLILSIIPIQCTGAAVVASATTVPLWEQSYSNGDVGGLLEAMLQPVGGFGKFLTVLLSLSVIGNMAISFYSISLNFQLFAPIFLKVPRYFFSTFGTALVIALAIVGQHRFYDTLVNFLGLLGYWAAAYVTVIFIEHLYFRRGKFSQYDPAIWNTSSLLPTGIAAVASVILSFGPVVPCMDQIWYVGPIAQTTGDIGFEMAFVVSGIFYIPFRWLEIKWRGRL</sequence>
<keyword evidence="6 10" id="KW-1133">Transmembrane helix</keyword>
<keyword evidence="5 10" id="KW-0812">Transmembrane</keyword>
<dbReference type="Pfam" id="PF02133">
    <property type="entry name" value="Transp_cyt_pur"/>
    <property type="match status" value="1"/>
</dbReference>
<evidence type="ECO:0008006" key="13">
    <source>
        <dbReference type="Google" id="ProtNLM"/>
    </source>
</evidence>
<evidence type="ECO:0000256" key="4">
    <source>
        <dbReference type="ARBA" id="ARBA00022553"/>
    </source>
</evidence>
<evidence type="ECO:0000256" key="6">
    <source>
        <dbReference type="ARBA" id="ARBA00022989"/>
    </source>
</evidence>
<dbReference type="InterPro" id="IPR026030">
    <property type="entry name" value="Pur-cyt_permease_Fcy2/21/22"/>
</dbReference>
<dbReference type="FunFam" id="1.10.4160.10:FF:000002">
    <property type="entry name" value="Purine-cytosine permease fcyB"/>
    <property type="match status" value="1"/>
</dbReference>
<protein>
    <recommendedName>
        <fullName evidence="13">Cytosine-purine permease</fullName>
    </recommendedName>
</protein>
<accession>A0AAD5VWW1</accession>
<dbReference type="AlphaFoldDB" id="A0AAD5VWW1"/>
<feature type="transmembrane region" description="Helical" evidence="10">
    <location>
        <begin position="180"/>
        <end position="205"/>
    </location>
</feature>
<dbReference type="PIRSF" id="PIRSF002744">
    <property type="entry name" value="Pur-cyt_permease"/>
    <property type="match status" value="1"/>
</dbReference>
<comment type="similarity">
    <text evidence="2 8">Belongs to the purine-cytosine permease (2.A.39) family.</text>
</comment>
<keyword evidence="4" id="KW-0597">Phosphoprotein</keyword>
<name>A0AAD5VWW1_9AGAR</name>
<keyword evidence="3 8" id="KW-0813">Transport</keyword>
<dbReference type="GO" id="GO:0022857">
    <property type="term" value="F:transmembrane transporter activity"/>
    <property type="evidence" value="ECO:0007669"/>
    <property type="project" value="InterPro"/>
</dbReference>
<evidence type="ECO:0000313" key="12">
    <source>
        <dbReference type="Proteomes" id="UP001213000"/>
    </source>
</evidence>
<keyword evidence="12" id="KW-1185">Reference proteome</keyword>
<dbReference type="GO" id="GO:0005886">
    <property type="term" value="C:plasma membrane"/>
    <property type="evidence" value="ECO:0007669"/>
    <property type="project" value="TreeGrafter"/>
</dbReference>
<feature type="transmembrane region" description="Helical" evidence="10">
    <location>
        <begin position="278"/>
        <end position="304"/>
    </location>
</feature>
<feature type="compositionally biased region" description="Basic and acidic residues" evidence="9">
    <location>
        <begin position="16"/>
        <end position="25"/>
    </location>
</feature>
<evidence type="ECO:0000256" key="5">
    <source>
        <dbReference type="ARBA" id="ARBA00022692"/>
    </source>
</evidence>
<feature type="transmembrane region" description="Helical" evidence="10">
    <location>
        <begin position="401"/>
        <end position="423"/>
    </location>
</feature>
<dbReference type="PANTHER" id="PTHR31806">
    <property type="entry name" value="PURINE-CYTOSINE PERMEASE FCY2-RELATED"/>
    <property type="match status" value="1"/>
</dbReference>
<dbReference type="Gene3D" id="1.10.4160.10">
    <property type="entry name" value="Hydantoin permease"/>
    <property type="match status" value="1"/>
</dbReference>
<dbReference type="EMBL" id="JANIEX010000150">
    <property type="protein sequence ID" value="KAJ3572234.1"/>
    <property type="molecule type" value="Genomic_DNA"/>
</dbReference>
<proteinExistence type="inferred from homology"/>
<evidence type="ECO:0000256" key="10">
    <source>
        <dbReference type="SAM" id="Phobius"/>
    </source>
</evidence>
<evidence type="ECO:0000256" key="1">
    <source>
        <dbReference type="ARBA" id="ARBA00004141"/>
    </source>
</evidence>
<evidence type="ECO:0000256" key="3">
    <source>
        <dbReference type="ARBA" id="ARBA00022448"/>
    </source>
</evidence>
<keyword evidence="7 8" id="KW-0472">Membrane</keyword>
<reference evidence="11" key="1">
    <citation type="submission" date="2022-07" db="EMBL/GenBank/DDBJ databases">
        <title>Genome Sequence of Leucocoprinus birnbaumii.</title>
        <authorList>
            <person name="Buettner E."/>
        </authorList>
    </citation>
    <scope>NUCLEOTIDE SEQUENCE</scope>
    <source>
        <strain evidence="11">VT141</strain>
    </source>
</reference>
<feature type="transmembrane region" description="Helical" evidence="10">
    <location>
        <begin position="142"/>
        <end position="168"/>
    </location>
</feature>
<dbReference type="GO" id="GO:0015851">
    <property type="term" value="P:nucleobase transport"/>
    <property type="evidence" value="ECO:0007669"/>
    <property type="project" value="UniProtKB-ARBA"/>
</dbReference>
<feature type="transmembrane region" description="Helical" evidence="10">
    <location>
        <begin position="105"/>
        <end position="122"/>
    </location>
</feature>
<feature type="transmembrane region" description="Helical" evidence="10">
    <location>
        <begin position="336"/>
        <end position="358"/>
    </location>
</feature>
<feature type="transmembrane region" description="Helical" evidence="10">
    <location>
        <begin position="479"/>
        <end position="498"/>
    </location>
</feature>
<comment type="caution">
    <text evidence="11">The sequence shown here is derived from an EMBL/GenBank/DDBJ whole genome shotgun (WGS) entry which is preliminary data.</text>
</comment>
<feature type="transmembrane region" description="Helical" evidence="10">
    <location>
        <begin position="75"/>
        <end position="98"/>
    </location>
</feature>
<evidence type="ECO:0000256" key="8">
    <source>
        <dbReference type="PIRNR" id="PIRNR002744"/>
    </source>
</evidence>
<gene>
    <name evidence="11" type="ORF">NP233_g3212</name>
</gene>
<dbReference type="InterPro" id="IPR001248">
    <property type="entry name" value="Pur-cyt_permease"/>
</dbReference>
<evidence type="ECO:0000313" key="11">
    <source>
        <dbReference type="EMBL" id="KAJ3572234.1"/>
    </source>
</evidence>
<feature type="region of interest" description="Disordered" evidence="9">
    <location>
        <begin position="1"/>
        <end position="25"/>
    </location>
</feature>
<dbReference type="Proteomes" id="UP001213000">
    <property type="component" value="Unassembled WGS sequence"/>
</dbReference>
<dbReference type="PANTHER" id="PTHR31806:SF5">
    <property type="entry name" value="PURINE-CYTOSINE PERMEASE FCY21"/>
    <property type="match status" value="1"/>
</dbReference>